<dbReference type="PANTHER" id="PTHR32309:SF13">
    <property type="entry name" value="FERRIC ENTEROBACTIN TRANSPORT PROTEIN FEPE"/>
    <property type="match status" value="1"/>
</dbReference>
<dbReference type="SUPFAM" id="SSF52540">
    <property type="entry name" value="P-loop containing nucleoside triphosphate hydrolases"/>
    <property type="match status" value="1"/>
</dbReference>
<evidence type="ECO:0000256" key="7">
    <source>
        <dbReference type="ARBA" id="ARBA00022777"/>
    </source>
</evidence>
<dbReference type="GO" id="GO:0042802">
    <property type="term" value="F:identical protein binding"/>
    <property type="evidence" value="ECO:0007669"/>
    <property type="project" value="UniProtKB-ARBA"/>
</dbReference>
<dbReference type="EMBL" id="CP012034">
    <property type="protein sequence ID" value="AKP67399.1"/>
    <property type="molecule type" value="Genomic_DNA"/>
</dbReference>
<keyword evidence="6" id="KW-0547">Nucleotide-binding</keyword>
<evidence type="ECO:0000313" key="15">
    <source>
        <dbReference type="EMBL" id="AKP67399.1"/>
    </source>
</evidence>
<dbReference type="Pfam" id="PF13614">
    <property type="entry name" value="AAA_31"/>
    <property type="match status" value="1"/>
</dbReference>
<dbReference type="GO" id="GO:0005524">
    <property type="term" value="F:ATP binding"/>
    <property type="evidence" value="ECO:0007669"/>
    <property type="project" value="UniProtKB-KW"/>
</dbReference>
<evidence type="ECO:0000256" key="4">
    <source>
        <dbReference type="ARBA" id="ARBA00019200"/>
    </source>
</evidence>
<evidence type="ECO:0000256" key="13">
    <source>
        <dbReference type="ARBA" id="ARBA00051245"/>
    </source>
</evidence>
<evidence type="ECO:0000256" key="9">
    <source>
        <dbReference type="ARBA" id="ARBA00022903"/>
    </source>
</evidence>
<reference evidence="16" key="1">
    <citation type="submission" date="2015-07" db="EMBL/GenBank/DDBJ databases">
        <title>Lactobacillus ginsenosidimutans/EMML 3141/ whole genome sequencing.</title>
        <authorList>
            <person name="Kim M.K."/>
            <person name="Im W.-T."/>
            <person name="Srinivasan S."/>
            <person name="Lee J.-J."/>
        </authorList>
    </citation>
    <scope>NUCLEOTIDE SEQUENCE [LARGE SCALE GENOMIC DNA]</scope>
    <source>
        <strain evidence="16">EMML 3041</strain>
    </source>
</reference>
<dbReference type="InterPro" id="IPR050445">
    <property type="entry name" value="Bact_polysacc_biosynth/exp"/>
</dbReference>
<dbReference type="STRING" id="1007676.ABM34_07525"/>
<dbReference type="Gene3D" id="3.40.50.300">
    <property type="entry name" value="P-loop containing nucleotide triphosphate hydrolases"/>
    <property type="match status" value="1"/>
</dbReference>
<dbReference type="PATRIC" id="fig|1007676.4.peg.1512"/>
<keyword evidence="9" id="KW-0972">Capsule biogenesis/degradation</keyword>
<comment type="function">
    <text evidence="12">Involved in the regulation of capsular polysaccharide biosynthesis. Autophosphorylation of CpsD attenuates its activity and reduces the level of encapsulation. May be part of a complex that directs the coordinated polymerization and export to the cell surface of the capsular polysaccharide.</text>
</comment>
<sequence length="243" mass="26680">MFGNFRKNKRKKLNDYSLTHGVGLITHDSPTSMISEQFNTIRTNIQFSSVDEELTSILFTSSAPSEGKSTVSNNVAVSWAKQGERVILIDADLRRPTIHKTFNVSNQTGLSNYLFGSADFEDIIQKTMIPNLFIITSGPIPPNPSELLGSKRIPQLLSDLKENFSLTIFDAPPVNLVTDAQILASKVDGVILVIPQGIADKAQVINAKKSLLTVRARILGGIMNRSKCDNADGYYGGYYGIEK</sequence>
<proteinExistence type="inferred from homology"/>
<dbReference type="GO" id="GO:0005886">
    <property type="term" value="C:plasma membrane"/>
    <property type="evidence" value="ECO:0007669"/>
    <property type="project" value="UniProtKB-ARBA"/>
</dbReference>
<dbReference type="KEGG" id="lgn:ABM34_07525"/>
<organism evidence="15 16">
    <name type="scientific">Companilactobacillus ginsenosidimutans</name>
    <dbReference type="NCBI Taxonomy" id="1007676"/>
    <lineage>
        <taxon>Bacteria</taxon>
        <taxon>Bacillati</taxon>
        <taxon>Bacillota</taxon>
        <taxon>Bacilli</taxon>
        <taxon>Lactobacillales</taxon>
        <taxon>Lactobacillaceae</taxon>
        <taxon>Companilactobacillus</taxon>
    </lineage>
</organism>
<evidence type="ECO:0000256" key="11">
    <source>
        <dbReference type="ARBA" id="ARBA00023169"/>
    </source>
</evidence>
<keyword evidence="16" id="KW-1185">Reference proteome</keyword>
<dbReference type="AlphaFoldDB" id="A0A0H4QG74"/>
<dbReference type="EC" id="2.7.10.2" evidence="3"/>
<dbReference type="GO" id="GO:0004715">
    <property type="term" value="F:non-membrane spanning protein tyrosine kinase activity"/>
    <property type="evidence" value="ECO:0007669"/>
    <property type="project" value="UniProtKB-EC"/>
</dbReference>
<accession>A0A0H4QG74</accession>
<dbReference type="FunFam" id="3.40.50.300:FF:000527">
    <property type="entry name" value="Tyrosine-protein kinase etk"/>
    <property type="match status" value="1"/>
</dbReference>
<name>A0A0H4QG74_9LACO</name>
<evidence type="ECO:0000256" key="10">
    <source>
        <dbReference type="ARBA" id="ARBA00023137"/>
    </source>
</evidence>
<evidence type="ECO:0000256" key="6">
    <source>
        <dbReference type="ARBA" id="ARBA00022741"/>
    </source>
</evidence>
<evidence type="ECO:0000256" key="12">
    <source>
        <dbReference type="ARBA" id="ARBA00024964"/>
    </source>
</evidence>
<gene>
    <name evidence="15" type="ORF">ABM34_07525</name>
</gene>
<keyword evidence="5" id="KW-0808">Transferase</keyword>
<evidence type="ECO:0000256" key="5">
    <source>
        <dbReference type="ARBA" id="ARBA00022679"/>
    </source>
</evidence>
<comment type="similarity">
    <text evidence="2">Belongs to the CpsD/CapB family.</text>
</comment>
<dbReference type="Proteomes" id="UP000036106">
    <property type="component" value="Chromosome"/>
</dbReference>
<comment type="pathway">
    <text evidence="1">Capsule biogenesis; capsule polysaccharide biosynthesis.</text>
</comment>
<dbReference type="CDD" id="cd05387">
    <property type="entry name" value="BY-kinase"/>
    <property type="match status" value="1"/>
</dbReference>
<evidence type="ECO:0000259" key="14">
    <source>
        <dbReference type="Pfam" id="PF13614"/>
    </source>
</evidence>
<dbReference type="InterPro" id="IPR025669">
    <property type="entry name" value="AAA_dom"/>
</dbReference>
<protein>
    <recommendedName>
        <fullName evidence="4">Tyrosine-protein kinase CpsD</fullName>
        <ecNumber evidence="3">2.7.10.2</ecNumber>
    </recommendedName>
</protein>
<dbReference type="InterPro" id="IPR005702">
    <property type="entry name" value="Wzc-like_C"/>
</dbReference>
<comment type="catalytic activity">
    <reaction evidence="13">
        <text>L-tyrosyl-[protein] + ATP = O-phospho-L-tyrosyl-[protein] + ADP + H(+)</text>
        <dbReference type="Rhea" id="RHEA:10596"/>
        <dbReference type="Rhea" id="RHEA-COMP:10136"/>
        <dbReference type="Rhea" id="RHEA-COMP:20101"/>
        <dbReference type="ChEBI" id="CHEBI:15378"/>
        <dbReference type="ChEBI" id="CHEBI:30616"/>
        <dbReference type="ChEBI" id="CHEBI:46858"/>
        <dbReference type="ChEBI" id="CHEBI:61978"/>
        <dbReference type="ChEBI" id="CHEBI:456216"/>
        <dbReference type="EC" id="2.7.10.2"/>
    </reaction>
</comment>
<dbReference type="RefSeq" id="WP_048704698.1">
    <property type="nucleotide sequence ID" value="NZ_CP012034.1"/>
</dbReference>
<dbReference type="NCBIfam" id="TIGR01007">
    <property type="entry name" value="eps_fam"/>
    <property type="match status" value="1"/>
</dbReference>
<evidence type="ECO:0000313" key="16">
    <source>
        <dbReference type="Proteomes" id="UP000036106"/>
    </source>
</evidence>
<keyword evidence="7" id="KW-0418">Kinase</keyword>
<dbReference type="OrthoDB" id="9794577at2"/>
<keyword evidence="10" id="KW-0829">Tyrosine-protein kinase</keyword>
<dbReference type="PANTHER" id="PTHR32309">
    <property type="entry name" value="TYROSINE-PROTEIN KINASE"/>
    <property type="match status" value="1"/>
</dbReference>
<dbReference type="InterPro" id="IPR027417">
    <property type="entry name" value="P-loop_NTPase"/>
</dbReference>
<evidence type="ECO:0000256" key="8">
    <source>
        <dbReference type="ARBA" id="ARBA00022840"/>
    </source>
</evidence>
<feature type="domain" description="AAA" evidence="14">
    <location>
        <begin position="67"/>
        <end position="193"/>
    </location>
</feature>
<evidence type="ECO:0000256" key="3">
    <source>
        <dbReference type="ARBA" id="ARBA00011903"/>
    </source>
</evidence>
<keyword evidence="11" id="KW-0270">Exopolysaccharide synthesis</keyword>
<evidence type="ECO:0000256" key="2">
    <source>
        <dbReference type="ARBA" id="ARBA00007316"/>
    </source>
</evidence>
<dbReference type="GO" id="GO:0045227">
    <property type="term" value="P:capsule polysaccharide biosynthetic process"/>
    <property type="evidence" value="ECO:0007669"/>
    <property type="project" value="UniProtKB-UniPathway"/>
</dbReference>
<keyword evidence="8" id="KW-0067">ATP-binding</keyword>
<evidence type="ECO:0000256" key="1">
    <source>
        <dbReference type="ARBA" id="ARBA00005132"/>
    </source>
</evidence>
<dbReference type="UniPathway" id="UPA00934"/>